<dbReference type="Proteomes" id="UP000284824">
    <property type="component" value="Unassembled WGS sequence"/>
</dbReference>
<keyword evidence="6 7" id="KW-0472">Membrane</keyword>
<evidence type="ECO:0000313" key="9">
    <source>
        <dbReference type="Proteomes" id="UP000284824"/>
    </source>
</evidence>
<protein>
    <submittedName>
        <fullName evidence="8">Putative membrane protein YeaQ/YmgE (Transglycosylase-associated protein family)</fullName>
    </submittedName>
</protein>
<evidence type="ECO:0000256" key="6">
    <source>
        <dbReference type="ARBA" id="ARBA00023136"/>
    </source>
</evidence>
<reference evidence="8 9" key="1">
    <citation type="submission" date="2019-01" db="EMBL/GenBank/DDBJ databases">
        <title>Sequencing the genomes of 1000 actinobacteria strains.</title>
        <authorList>
            <person name="Klenk H.-P."/>
        </authorList>
    </citation>
    <scope>NUCLEOTIDE SEQUENCE [LARGE SCALE GENOMIC DNA]</scope>
    <source>
        <strain evidence="8 9">DSM 43925</strain>
    </source>
</reference>
<keyword evidence="9" id="KW-1185">Reference proteome</keyword>
<accession>A0A438M3U8</accession>
<dbReference type="AlphaFoldDB" id="A0A438M3U8"/>
<dbReference type="PANTHER" id="PTHR33884">
    <property type="entry name" value="UPF0410 PROTEIN YMGE"/>
    <property type="match status" value="1"/>
</dbReference>
<proteinExistence type="inferred from homology"/>
<comment type="caution">
    <text evidence="8">The sequence shown here is derived from an EMBL/GenBank/DDBJ whole genome shotgun (WGS) entry which is preliminary data.</text>
</comment>
<evidence type="ECO:0000256" key="2">
    <source>
        <dbReference type="ARBA" id="ARBA00011006"/>
    </source>
</evidence>
<evidence type="ECO:0000256" key="4">
    <source>
        <dbReference type="ARBA" id="ARBA00022692"/>
    </source>
</evidence>
<evidence type="ECO:0000313" key="8">
    <source>
        <dbReference type="EMBL" id="RVX40138.1"/>
    </source>
</evidence>
<evidence type="ECO:0000256" key="3">
    <source>
        <dbReference type="ARBA" id="ARBA00022475"/>
    </source>
</evidence>
<keyword evidence="3" id="KW-1003">Cell membrane</keyword>
<name>A0A438M3U8_9ACTN</name>
<keyword evidence="5 7" id="KW-1133">Transmembrane helix</keyword>
<evidence type="ECO:0000256" key="7">
    <source>
        <dbReference type="SAM" id="Phobius"/>
    </source>
</evidence>
<dbReference type="OrthoDB" id="9811343at2"/>
<sequence>MGIIAWIILGLVAGAVAGLLVPGKDPQGLIITFVLGIAGALLGGLVATQILHLSGIQVVFHLSTWLCAIVGAAVLLGGHHLISGRRPDRRAGRR</sequence>
<dbReference type="RefSeq" id="WP_127932561.1">
    <property type="nucleotide sequence ID" value="NZ_SAUN01000001.1"/>
</dbReference>
<feature type="transmembrane region" description="Helical" evidence="7">
    <location>
        <begin position="59"/>
        <end position="82"/>
    </location>
</feature>
<keyword evidence="4 7" id="KW-0812">Transmembrane</keyword>
<dbReference type="InterPro" id="IPR007341">
    <property type="entry name" value="Transgly_assoc"/>
</dbReference>
<dbReference type="PANTHER" id="PTHR33884:SF3">
    <property type="entry name" value="UPF0410 PROTEIN YMGE"/>
    <property type="match status" value="1"/>
</dbReference>
<evidence type="ECO:0000256" key="1">
    <source>
        <dbReference type="ARBA" id="ARBA00004651"/>
    </source>
</evidence>
<comment type="similarity">
    <text evidence="2">Belongs to the UPF0410 family.</text>
</comment>
<evidence type="ECO:0000256" key="5">
    <source>
        <dbReference type="ARBA" id="ARBA00022989"/>
    </source>
</evidence>
<organism evidence="8 9">
    <name type="scientific">Nonomuraea polychroma</name>
    <dbReference type="NCBI Taxonomy" id="46176"/>
    <lineage>
        <taxon>Bacteria</taxon>
        <taxon>Bacillati</taxon>
        <taxon>Actinomycetota</taxon>
        <taxon>Actinomycetes</taxon>
        <taxon>Streptosporangiales</taxon>
        <taxon>Streptosporangiaceae</taxon>
        <taxon>Nonomuraea</taxon>
    </lineage>
</organism>
<dbReference type="EMBL" id="SAUN01000001">
    <property type="protein sequence ID" value="RVX40138.1"/>
    <property type="molecule type" value="Genomic_DNA"/>
</dbReference>
<feature type="transmembrane region" description="Helical" evidence="7">
    <location>
        <begin position="28"/>
        <end position="47"/>
    </location>
</feature>
<dbReference type="GO" id="GO:0005886">
    <property type="term" value="C:plasma membrane"/>
    <property type="evidence" value="ECO:0007669"/>
    <property type="project" value="UniProtKB-SubCell"/>
</dbReference>
<comment type="subcellular location">
    <subcellularLocation>
        <location evidence="1">Cell membrane</location>
        <topology evidence="1">Multi-pass membrane protein</topology>
    </subcellularLocation>
</comment>
<gene>
    <name evidence="8" type="ORF">EDD27_2532</name>
</gene>